<dbReference type="FunFam" id="3.40.50.1000:FF:000053">
    <property type="entry name" value="TIGR01457 family HAD hydrolase"/>
    <property type="match status" value="1"/>
</dbReference>
<name>A0A0P6X2R7_9CHLR</name>
<dbReference type="STRING" id="360411.AC812_13415"/>
<feature type="binding site" evidence="7">
    <location>
        <position position="197"/>
    </location>
    <ligand>
        <name>Mg(2+)</name>
        <dbReference type="ChEBI" id="CHEBI:18420"/>
    </ligand>
</feature>
<sequence>MDGVLWRGKQPIGDLARIFERIQNLGLKYTFATNNATGSIGQYVDKLRSFGVDVQPQQIINSPIAVAHYLKQLHPEGGAVYLIGETGLIEALEQAGFHHAEDGVVAVVAGLDRQFTYEKLRKASLLIQKGIPFIGTNPDKTFPSPEGLTPGAGSILAAIETASGTPPQIMGKPYPHLFQLALQRMGTQPHETLVIGDRLDTDILGGMNAGCKTALVLSGVTGLAEAEQFQPKPDWIASSLGELVGVDS</sequence>
<dbReference type="InterPro" id="IPR006357">
    <property type="entry name" value="HAD-SF_hydro_IIA"/>
</dbReference>
<accession>A0A0P6X2R7</accession>
<organism evidence="8 9">
    <name type="scientific">Bellilinea caldifistulae</name>
    <dbReference type="NCBI Taxonomy" id="360411"/>
    <lineage>
        <taxon>Bacteria</taxon>
        <taxon>Bacillati</taxon>
        <taxon>Chloroflexota</taxon>
        <taxon>Anaerolineae</taxon>
        <taxon>Anaerolineales</taxon>
        <taxon>Anaerolineaceae</taxon>
        <taxon>Bellilinea</taxon>
    </lineage>
</organism>
<dbReference type="PANTHER" id="PTHR19288:SF46">
    <property type="entry name" value="HALOACID DEHALOGENASE-LIKE HYDROLASE DOMAIN-CONTAINING PROTEIN 2"/>
    <property type="match status" value="1"/>
</dbReference>
<dbReference type="NCBIfam" id="TIGR01460">
    <property type="entry name" value="HAD-SF-IIA"/>
    <property type="match status" value="1"/>
</dbReference>
<dbReference type="GO" id="GO:0005737">
    <property type="term" value="C:cytoplasm"/>
    <property type="evidence" value="ECO:0007669"/>
    <property type="project" value="TreeGrafter"/>
</dbReference>
<comment type="caution">
    <text evidence="8">The sequence shown here is derived from an EMBL/GenBank/DDBJ whole genome shotgun (WGS) entry which is preliminary data.</text>
</comment>
<protein>
    <recommendedName>
        <fullName evidence="10">HAD family hydrolase</fullName>
    </recommendedName>
</protein>
<evidence type="ECO:0000256" key="2">
    <source>
        <dbReference type="ARBA" id="ARBA00022723"/>
    </source>
</evidence>
<dbReference type="Gene3D" id="3.40.50.1000">
    <property type="entry name" value="HAD superfamily/HAD-like"/>
    <property type="match status" value="2"/>
</dbReference>
<keyword evidence="4 7" id="KW-0460">Magnesium</keyword>
<keyword evidence="3" id="KW-0378">Hydrolase</keyword>
<evidence type="ECO:0000256" key="5">
    <source>
        <dbReference type="PIRSR" id="PIRSR000915-1"/>
    </source>
</evidence>
<comment type="cofactor">
    <cofactor evidence="7">
        <name>Mg(2+)</name>
        <dbReference type="ChEBI" id="CHEBI:18420"/>
    </cofactor>
    <text evidence="7">Divalent metal ions. Mg(2+) is the most effective.</text>
</comment>
<evidence type="ECO:0008006" key="10">
    <source>
        <dbReference type="Google" id="ProtNLM"/>
    </source>
</evidence>
<dbReference type="PIRSF" id="PIRSF000915">
    <property type="entry name" value="PGP-type_phosphatase"/>
    <property type="match status" value="1"/>
</dbReference>
<dbReference type="PANTHER" id="PTHR19288">
    <property type="entry name" value="4-NITROPHENYLPHOSPHATASE-RELATED"/>
    <property type="match status" value="1"/>
</dbReference>
<dbReference type="EMBL" id="LGHJ01000019">
    <property type="protein sequence ID" value="KPL73979.1"/>
    <property type="molecule type" value="Genomic_DNA"/>
</dbReference>
<keyword evidence="9" id="KW-1185">Reference proteome</keyword>
<keyword evidence="2 7" id="KW-0479">Metal-binding</keyword>
<evidence type="ECO:0000256" key="3">
    <source>
        <dbReference type="ARBA" id="ARBA00022801"/>
    </source>
</evidence>
<reference evidence="8 9" key="1">
    <citation type="submission" date="2015-07" db="EMBL/GenBank/DDBJ databases">
        <title>Draft genome of Bellilinea caldifistulae DSM 17877.</title>
        <authorList>
            <person name="Hemp J."/>
            <person name="Ward L.M."/>
            <person name="Pace L.A."/>
            <person name="Fischer W.W."/>
        </authorList>
    </citation>
    <scope>NUCLEOTIDE SEQUENCE [LARGE SCALE GENOMIC DNA]</scope>
    <source>
        <strain evidence="8 9">GOMI-1</strain>
    </source>
</reference>
<evidence type="ECO:0000256" key="7">
    <source>
        <dbReference type="PIRSR" id="PIRSR000915-3"/>
    </source>
</evidence>
<comment type="similarity">
    <text evidence="1">Belongs to the HAD-like hydrolase superfamily. NagD family.</text>
</comment>
<dbReference type="GO" id="GO:0016791">
    <property type="term" value="F:phosphatase activity"/>
    <property type="evidence" value="ECO:0007669"/>
    <property type="project" value="TreeGrafter"/>
</dbReference>
<evidence type="ECO:0000256" key="6">
    <source>
        <dbReference type="PIRSR" id="PIRSR000915-2"/>
    </source>
</evidence>
<dbReference type="Pfam" id="PF13242">
    <property type="entry name" value="Hydrolase_like"/>
    <property type="match status" value="1"/>
</dbReference>
<dbReference type="Pfam" id="PF13344">
    <property type="entry name" value="Hydrolase_6"/>
    <property type="match status" value="1"/>
</dbReference>
<evidence type="ECO:0000313" key="9">
    <source>
        <dbReference type="Proteomes" id="UP000050514"/>
    </source>
</evidence>
<dbReference type="GO" id="GO:0046872">
    <property type="term" value="F:metal ion binding"/>
    <property type="evidence" value="ECO:0007669"/>
    <property type="project" value="UniProtKB-KW"/>
</dbReference>
<evidence type="ECO:0000256" key="4">
    <source>
        <dbReference type="ARBA" id="ARBA00022842"/>
    </source>
</evidence>
<dbReference type="SUPFAM" id="SSF56784">
    <property type="entry name" value="HAD-like"/>
    <property type="match status" value="1"/>
</dbReference>
<dbReference type="InterPro" id="IPR036412">
    <property type="entry name" value="HAD-like_sf"/>
</dbReference>
<feature type="binding site" evidence="7">
    <location>
        <position position="2"/>
    </location>
    <ligand>
        <name>Mg(2+)</name>
        <dbReference type="ChEBI" id="CHEBI:18420"/>
    </ligand>
</feature>
<evidence type="ECO:0000256" key="1">
    <source>
        <dbReference type="ARBA" id="ARBA00006696"/>
    </source>
</evidence>
<dbReference type="AlphaFoldDB" id="A0A0P6X2R7"/>
<feature type="active site" description="Proton donor" evidence="5">
    <location>
        <position position="2"/>
    </location>
</feature>
<dbReference type="InterPro" id="IPR023214">
    <property type="entry name" value="HAD_sf"/>
</dbReference>
<feature type="binding site" evidence="6">
    <location>
        <position position="172"/>
    </location>
    <ligand>
        <name>substrate</name>
    </ligand>
</feature>
<proteinExistence type="inferred from homology"/>
<gene>
    <name evidence="8" type="ORF">AC812_13415</name>
</gene>
<evidence type="ECO:0000313" key="8">
    <source>
        <dbReference type="EMBL" id="KPL73979.1"/>
    </source>
</evidence>
<dbReference type="Proteomes" id="UP000050514">
    <property type="component" value="Unassembled WGS sequence"/>
</dbReference>